<evidence type="ECO:0000259" key="1">
    <source>
        <dbReference type="SMART" id="SM00858"/>
    </source>
</evidence>
<dbReference type="InterPro" id="IPR031571">
    <property type="entry name" value="RcpC_dom"/>
</dbReference>
<keyword evidence="3" id="KW-1185">Reference proteome</keyword>
<dbReference type="InterPro" id="IPR017592">
    <property type="entry name" value="Pilus_assmbl_Flp-typ_CpaB"/>
</dbReference>
<sequence length="273" mass="28905">MKLARLAVVAVALVAALGAGILALNLSQPAPVEPVIITAEPAEPPIKLVDVLATTTDLSMGTPVEGALSWQKWPEDGVGPTLILKQNRPEAIEELKGSIARQSFFAGEPVREAKLIQADRGFMSAILPAGKRALAIQIAAETSAGGFVLPNDHVDVIMTRRQPSTNGEADRFVTETVLRNLRVLAIDQTIEEQDGQKVVVGSTATLEVDPDQAEALTAAQQMADRLVLSLRSLADSVPGSPGYAAFLLAQENAANGRIKVIRYGQTTDITTSK</sequence>
<reference evidence="2 3" key="1">
    <citation type="submission" date="2020-01" db="EMBL/GenBank/DDBJ databases">
        <title>Genomes of bacteria type strains.</title>
        <authorList>
            <person name="Chen J."/>
            <person name="Zhu S."/>
            <person name="Chen J."/>
        </authorList>
    </citation>
    <scope>NUCLEOTIDE SEQUENCE [LARGE SCALE GENOMIC DNA]</scope>
    <source>
        <strain evidence="2 3">KCTC 52919</strain>
    </source>
</reference>
<organism evidence="2 3">
    <name type="scientific">Aurantimonas aggregata</name>
    <dbReference type="NCBI Taxonomy" id="2047720"/>
    <lineage>
        <taxon>Bacteria</taxon>
        <taxon>Pseudomonadati</taxon>
        <taxon>Pseudomonadota</taxon>
        <taxon>Alphaproteobacteria</taxon>
        <taxon>Hyphomicrobiales</taxon>
        <taxon>Aurantimonadaceae</taxon>
        <taxon>Aurantimonas</taxon>
    </lineage>
</organism>
<name>A0A6L9MFB4_9HYPH</name>
<evidence type="ECO:0000313" key="3">
    <source>
        <dbReference type="Proteomes" id="UP000476332"/>
    </source>
</evidence>
<comment type="caution">
    <text evidence="2">The sequence shown here is derived from an EMBL/GenBank/DDBJ whole genome shotgun (WGS) entry which is preliminary data.</text>
</comment>
<dbReference type="Proteomes" id="UP000476332">
    <property type="component" value="Unassembled WGS sequence"/>
</dbReference>
<proteinExistence type="predicted"/>
<dbReference type="EMBL" id="JAAAMJ010000002">
    <property type="protein sequence ID" value="NDV86252.1"/>
    <property type="molecule type" value="Genomic_DNA"/>
</dbReference>
<protein>
    <submittedName>
        <fullName evidence="2">Flp pilus assembly protein CpaB</fullName>
    </submittedName>
</protein>
<dbReference type="SMART" id="SM00858">
    <property type="entry name" value="SAF"/>
    <property type="match status" value="1"/>
</dbReference>
<dbReference type="RefSeq" id="WP_163042979.1">
    <property type="nucleotide sequence ID" value="NZ_JAAAMJ010000002.1"/>
</dbReference>
<dbReference type="InterPro" id="IPR013974">
    <property type="entry name" value="SAF"/>
</dbReference>
<accession>A0A6L9MFB4</accession>
<dbReference type="NCBIfam" id="TIGR03177">
    <property type="entry name" value="pilus_cpaB"/>
    <property type="match status" value="1"/>
</dbReference>
<dbReference type="CDD" id="cd11614">
    <property type="entry name" value="SAF_CpaB_FlgA_like"/>
    <property type="match status" value="1"/>
</dbReference>
<feature type="domain" description="SAF" evidence="1">
    <location>
        <begin position="49"/>
        <end position="116"/>
    </location>
</feature>
<dbReference type="Pfam" id="PF16976">
    <property type="entry name" value="RcpC"/>
    <property type="match status" value="1"/>
</dbReference>
<evidence type="ECO:0000313" key="2">
    <source>
        <dbReference type="EMBL" id="NDV86252.1"/>
    </source>
</evidence>
<gene>
    <name evidence="2" type="primary">cpaB</name>
    <name evidence="2" type="ORF">GTW51_06000</name>
</gene>
<dbReference type="AlphaFoldDB" id="A0A6L9MFB4"/>